<gene>
    <name evidence="1" type="ORF">XCR1_1310009</name>
</gene>
<dbReference type="AlphaFoldDB" id="W1IQV7"/>
<dbReference type="EMBL" id="CBXE010000037">
    <property type="protein sequence ID" value="CDL79996.1"/>
    <property type="molecule type" value="Genomic_DNA"/>
</dbReference>
<name>W1IQV7_9GAMM</name>
<dbReference type="RefSeq" id="WP_051502260.1">
    <property type="nucleotide sequence ID" value="NZ_CAWLVK010000037.1"/>
</dbReference>
<evidence type="ECO:0000313" key="1">
    <source>
        <dbReference type="EMBL" id="CDL79996.1"/>
    </source>
</evidence>
<sequence length="257" mass="28067">MANVFDFELHADENATKALAEIEARIKQLNPLLDSTREALRFGGNETLENTGSLSNQLRDMSKFAKDNVQNIGDMIPPLKMFGELSGKYLDKGLKLGGIGAMAYGITKMGQRLNEQSKDAYDLDVLAKNNNMTVEEFSQLSGAMVVLGANADKAKESVDGLYKIFNDPLQARNSGKLSQLNSMGVSIVKKEDGTADVPKTMENLAKVFPTYSPALQKTIADTLGLDDNTLALLREGAKYKQLLAKCSILENGLYFTQ</sequence>
<reference evidence="1 2" key="1">
    <citation type="submission" date="2013-11" db="EMBL/GenBank/DDBJ databases">
        <title>Draft genome sequence and annotation of the entomopathogenic bacterium, Xenorhabdus cabanillasi strain JM26.</title>
        <authorList>
            <person name="Gualtieri M."/>
            <person name="Ogier J.C."/>
            <person name="Pages S."/>
            <person name="Givaudan A."/>
            <person name="Gaudriault S."/>
        </authorList>
    </citation>
    <scope>NUCLEOTIDE SEQUENCE [LARGE SCALE GENOMIC DNA]</scope>
    <source>
        <strain evidence="1 2">JM26</strain>
    </source>
</reference>
<comment type="caution">
    <text evidence="1">The sequence shown here is derived from an EMBL/GenBank/DDBJ whole genome shotgun (WGS) entry which is preliminary data.</text>
</comment>
<protein>
    <recommendedName>
        <fullName evidence="3">Phage tail tape measure protein</fullName>
    </recommendedName>
</protein>
<organism evidence="1 2">
    <name type="scientific">Xenorhabdus cabanillasii JM26</name>
    <dbReference type="NCBI Taxonomy" id="1427517"/>
    <lineage>
        <taxon>Bacteria</taxon>
        <taxon>Pseudomonadati</taxon>
        <taxon>Pseudomonadota</taxon>
        <taxon>Gammaproteobacteria</taxon>
        <taxon>Enterobacterales</taxon>
        <taxon>Morganellaceae</taxon>
        <taxon>Xenorhabdus</taxon>
    </lineage>
</organism>
<proteinExistence type="predicted"/>
<evidence type="ECO:0000313" key="2">
    <source>
        <dbReference type="Proteomes" id="UP000019197"/>
    </source>
</evidence>
<evidence type="ECO:0008006" key="3">
    <source>
        <dbReference type="Google" id="ProtNLM"/>
    </source>
</evidence>
<dbReference type="Proteomes" id="UP000019197">
    <property type="component" value="Unassembled WGS sequence"/>
</dbReference>
<accession>W1IQV7</accession>
<dbReference type="OrthoDB" id="8019720at2"/>